<dbReference type="GO" id="GO:0006427">
    <property type="term" value="P:histidyl-tRNA aminoacylation"/>
    <property type="evidence" value="ECO:0007669"/>
    <property type="project" value="InterPro"/>
</dbReference>
<dbReference type="EMBL" id="JNBS01000714">
    <property type="protein sequence ID" value="OQS03938.1"/>
    <property type="molecule type" value="Genomic_DNA"/>
</dbReference>
<dbReference type="InterPro" id="IPR041715">
    <property type="entry name" value="HisRS-like_core"/>
</dbReference>
<keyword evidence="11" id="KW-1133">Transmembrane helix</keyword>
<feature type="transmembrane region" description="Helical" evidence="11">
    <location>
        <begin position="1538"/>
        <end position="1562"/>
    </location>
</feature>
<dbReference type="GO" id="GO:0004821">
    <property type="term" value="F:histidine-tRNA ligase activity"/>
    <property type="evidence" value="ECO:0007669"/>
    <property type="project" value="UniProtKB-EC"/>
</dbReference>
<feature type="domain" description="Aminoacyl-transfer RNA synthetases class-II family profile" evidence="12">
    <location>
        <begin position="481"/>
        <end position="818"/>
    </location>
</feature>
<keyword evidence="8 13" id="KW-0030">Aminoacyl-tRNA synthetase</keyword>
<keyword evidence="10" id="KW-0175">Coiled coil</keyword>
<dbReference type="SUPFAM" id="SSF48557">
    <property type="entry name" value="L-aspartase-like"/>
    <property type="match status" value="1"/>
</dbReference>
<dbReference type="Pfam" id="PF00221">
    <property type="entry name" value="Lyase_aromatic"/>
    <property type="match status" value="1"/>
</dbReference>
<dbReference type="OrthoDB" id="1906957at2759"/>
<keyword evidence="4" id="KW-0436">Ligase</keyword>
<dbReference type="Gene3D" id="1.20.200.10">
    <property type="entry name" value="Fumarase/aspartase (Central domain)"/>
    <property type="match status" value="1"/>
</dbReference>
<dbReference type="GO" id="GO:0005739">
    <property type="term" value="C:mitochondrion"/>
    <property type="evidence" value="ECO:0007669"/>
    <property type="project" value="TreeGrafter"/>
</dbReference>
<comment type="similarity">
    <text evidence="1">Belongs to the class-II aminoacyl-tRNA synthetase family.</text>
</comment>
<evidence type="ECO:0000256" key="7">
    <source>
        <dbReference type="ARBA" id="ARBA00022917"/>
    </source>
</evidence>
<accession>A0A1W0A0Z3</accession>
<dbReference type="GO" id="GO:0005829">
    <property type="term" value="C:cytosol"/>
    <property type="evidence" value="ECO:0007669"/>
    <property type="project" value="TreeGrafter"/>
</dbReference>
<dbReference type="EC" id="6.1.1.21" evidence="2"/>
<dbReference type="InterPro" id="IPR004154">
    <property type="entry name" value="Anticodon-bd"/>
</dbReference>
<dbReference type="PANTHER" id="PTHR11476:SF7">
    <property type="entry name" value="HISTIDINE--TRNA LIGASE"/>
    <property type="match status" value="1"/>
</dbReference>
<evidence type="ECO:0000256" key="4">
    <source>
        <dbReference type="ARBA" id="ARBA00022598"/>
    </source>
</evidence>
<dbReference type="CDD" id="cd00773">
    <property type="entry name" value="HisRS-like_core"/>
    <property type="match status" value="1"/>
</dbReference>
<keyword evidence="11" id="KW-0472">Membrane</keyword>
<gene>
    <name evidence="13" type="ORF">THRCLA_03777</name>
</gene>
<dbReference type="InterPro" id="IPR033656">
    <property type="entry name" value="HisRS_anticodon"/>
</dbReference>
<keyword evidence="11" id="KW-0812">Transmembrane</keyword>
<feature type="transmembrane region" description="Helical" evidence="11">
    <location>
        <begin position="1574"/>
        <end position="1600"/>
    </location>
</feature>
<dbReference type="GO" id="GO:0005524">
    <property type="term" value="F:ATP binding"/>
    <property type="evidence" value="ECO:0007669"/>
    <property type="project" value="UniProtKB-KW"/>
</dbReference>
<dbReference type="HAMAP" id="MF_00127">
    <property type="entry name" value="His_tRNA_synth"/>
    <property type="match status" value="1"/>
</dbReference>
<dbReference type="FunFam" id="3.30.930.10:FF:000061">
    <property type="entry name" value="Histidine--tRNA ligase, cytoplasmic"/>
    <property type="match status" value="1"/>
</dbReference>
<dbReference type="Proteomes" id="UP000243217">
    <property type="component" value="Unassembled WGS sequence"/>
</dbReference>
<evidence type="ECO:0000313" key="13">
    <source>
        <dbReference type="EMBL" id="OQS03938.1"/>
    </source>
</evidence>
<feature type="transmembrane region" description="Helical" evidence="11">
    <location>
        <begin position="1827"/>
        <end position="1845"/>
    </location>
</feature>
<comment type="caution">
    <text evidence="13">The sequence shown here is derived from an EMBL/GenBank/DDBJ whole genome shotgun (WGS) entry which is preliminary data.</text>
</comment>
<reference evidence="13 14" key="1">
    <citation type="journal article" date="2014" name="Genome Biol. Evol.">
        <title>The secreted proteins of Achlya hypogyna and Thraustotheca clavata identify the ancestral oomycete secretome and reveal gene acquisitions by horizontal gene transfer.</title>
        <authorList>
            <person name="Misner I."/>
            <person name="Blouin N."/>
            <person name="Leonard G."/>
            <person name="Richards T.A."/>
            <person name="Lane C.E."/>
        </authorList>
    </citation>
    <scope>NUCLEOTIDE SEQUENCE [LARGE SCALE GENOMIC DNA]</scope>
    <source>
        <strain evidence="13 14">ATCC 34112</strain>
    </source>
</reference>
<organism evidence="13 14">
    <name type="scientific">Thraustotheca clavata</name>
    <dbReference type="NCBI Taxonomy" id="74557"/>
    <lineage>
        <taxon>Eukaryota</taxon>
        <taxon>Sar</taxon>
        <taxon>Stramenopiles</taxon>
        <taxon>Oomycota</taxon>
        <taxon>Saprolegniomycetes</taxon>
        <taxon>Saprolegniales</taxon>
        <taxon>Achlyaceae</taxon>
        <taxon>Thraustotheca</taxon>
    </lineage>
</organism>
<feature type="coiled-coil region" evidence="10">
    <location>
        <begin position="1246"/>
        <end position="1273"/>
    </location>
</feature>
<dbReference type="SUPFAM" id="SSF52954">
    <property type="entry name" value="Class II aaRS ABD-related"/>
    <property type="match status" value="1"/>
</dbReference>
<feature type="transmembrane region" description="Helical" evidence="11">
    <location>
        <begin position="1001"/>
        <end position="1022"/>
    </location>
</feature>
<evidence type="ECO:0000256" key="1">
    <source>
        <dbReference type="ARBA" id="ARBA00008226"/>
    </source>
</evidence>
<evidence type="ECO:0000256" key="3">
    <source>
        <dbReference type="ARBA" id="ARBA00015302"/>
    </source>
</evidence>
<keyword evidence="14" id="KW-1185">Reference proteome</keyword>
<evidence type="ECO:0000256" key="11">
    <source>
        <dbReference type="SAM" id="Phobius"/>
    </source>
</evidence>
<feature type="transmembrane region" description="Helical" evidence="11">
    <location>
        <begin position="1691"/>
        <end position="1716"/>
    </location>
</feature>
<dbReference type="SUPFAM" id="SSF55681">
    <property type="entry name" value="Class II aaRS and biotin synthetases"/>
    <property type="match status" value="1"/>
</dbReference>
<feature type="transmembrane region" description="Helical" evidence="11">
    <location>
        <begin position="1851"/>
        <end position="1872"/>
    </location>
</feature>
<keyword evidence="6" id="KW-0067">ATP-binding</keyword>
<evidence type="ECO:0000256" key="5">
    <source>
        <dbReference type="ARBA" id="ARBA00022741"/>
    </source>
</evidence>
<keyword evidence="7" id="KW-0648">Protein biosynthesis</keyword>
<dbReference type="InterPro" id="IPR015807">
    <property type="entry name" value="His-tRNA-ligase"/>
</dbReference>
<dbReference type="PROSITE" id="PS50862">
    <property type="entry name" value="AA_TRNA_LIGASE_II"/>
    <property type="match status" value="1"/>
</dbReference>
<evidence type="ECO:0000256" key="10">
    <source>
        <dbReference type="SAM" id="Coils"/>
    </source>
</evidence>
<dbReference type="Gene3D" id="3.40.50.800">
    <property type="entry name" value="Anticodon-binding domain"/>
    <property type="match status" value="1"/>
</dbReference>
<dbReference type="FunFam" id="3.40.50.800:FF:000012">
    <property type="entry name" value="Histidine--tRNA ligase, cytoplasmic"/>
    <property type="match status" value="1"/>
</dbReference>
<dbReference type="InterPro" id="IPR008948">
    <property type="entry name" value="L-Aspartase-like"/>
</dbReference>
<feature type="transmembrane region" description="Helical" evidence="11">
    <location>
        <begin position="1736"/>
        <end position="1755"/>
    </location>
</feature>
<dbReference type="NCBIfam" id="TIGR00442">
    <property type="entry name" value="hisS"/>
    <property type="match status" value="1"/>
</dbReference>
<keyword evidence="5" id="KW-0547">Nucleotide-binding</keyword>
<evidence type="ECO:0000313" key="14">
    <source>
        <dbReference type="Proteomes" id="UP000243217"/>
    </source>
</evidence>
<dbReference type="Pfam" id="PF13393">
    <property type="entry name" value="tRNA-synt_His"/>
    <property type="match status" value="1"/>
</dbReference>
<dbReference type="PANTHER" id="PTHR11476">
    <property type="entry name" value="HISTIDYL-TRNA SYNTHETASE"/>
    <property type="match status" value="1"/>
</dbReference>
<evidence type="ECO:0000259" key="12">
    <source>
        <dbReference type="PROSITE" id="PS50862"/>
    </source>
</evidence>
<proteinExistence type="inferred from homology"/>
<dbReference type="Pfam" id="PF03129">
    <property type="entry name" value="HGTP_anticodon"/>
    <property type="match status" value="1"/>
</dbReference>
<dbReference type="GO" id="GO:0032543">
    <property type="term" value="P:mitochondrial translation"/>
    <property type="evidence" value="ECO:0007669"/>
    <property type="project" value="TreeGrafter"/>
</dbReference>
<evidence type="ECO:0000256" key="8">
    <source>
        <dbReference type="ARBA" id="ARBA00023146"/>
    </source>
</evidence>
<dbReference type="InterPro" id="IPR036621">
    <property type="entry name" value="Anticodon-bd_dom_sf"/>
</dbReference>
<dbReference type="GO" id="GO:0003723">
    <property type="term" value="F:RNA binding"/>
    <property type="evidence" value="ECO:0007669"/>
    <property type="project" value="TreeGrafter"/>
</dbReference>
<evidence type="ECO:0000256" key="9">
    <source>
        <dbReference type="ARBA" id="ARBA00047639"/>
    </source>
</evidence>
<comment type="catalytic activity">
    <reaction evidence="9">
        <text>tRNA(His) + L-histidine + ATP = L-histidyl-tRNA(His) + AMP + diphosphate + H(+)</text>
        <dbReference type="Rhea" id="RHEA:17313"/>
        <dbReference type="Rhea" id="RHEA-COMP:9665"/>
        <dbReference type="Rhea" id="RHEA-COMP:9689"/>
        <dbReference type="ChEBI" id="CHEBI:15378"/>
        <dbReference type="ChEBI" id="CHEBI:30616"/>
        <dbReference type="ChEBI" id="CHEBI:33019"/>
        <dbReference type="ChEBI" id="CHEBI:57595"/>
        <dbReference type="ChEBI" id="CHEBI:78442"/>
        <dbReference type="ChEBI" id="CHEBI:78527"/>
        <dbReference type="ChEBI" id="CHEBI:456215"/>
        <dbReference type="EC" id="6.1.1.21"/>
    </reaction>
</comment>
<evidence type="ECO:0000256" key="6">
    <source>
        <dbReference type="ARBA" id="ARBA00022840"/>
    </source>
</evidence>
<dbReference type="InterPro" id="IPR045864">
    <property type="entry name" value="aa-tRNA-synth_II/BPL/LPL"/>
</dbReference>
<feature type="transmembrane region" description="Helical" evidence="11">
    <location>
        <begin position="1620"/>
        <end position="1650"/>
    </location>
</feature>
<feature type="transmembrane region" description="Helical" evidence="11">
    <location>
        <begin position="1079"/>
        <end position="1104"/>
    </location>
</feature>
<name>A0A1W0A0Z3_9STRA</name>
<protein>
    <recommendedName>
        <fullName evidence="3">Histidine--tRNA ligase, cytoplasmic</fullName>
        <ecNumber evidence="2">6.1.1.21</ecNumber>
    </recommendedName>
</protein>
<dbReference type="CDD" id="cd00859">
    <property type="entry name" value="HisRS_anticodon"/>
    <property type="match status" value="1"/>
</dbReference>
<dbReference type="Gene3D" id="3.30.930.10">
    <property type="entry name" value="Bira Bifunctional Protein, Domain 2"/>
    <property type="match status" value="1"/>
</dbReference>
<dbReference type="STRING" id="74557.A0A1W0A0Z3"/>
<evidence type="ECO:0000256" key="2">
    <source>
        <dbReference type="ARBA" id="ARBA00012815"/>
    </source>
</evidence>
<dbReference type="InterPro" id="IPR001106">
    <property type="entry name" value="Aromatic_Lyase"/>
</dbReference>
<dbReference type="InterPro" id="IPR006195">
    <property type="entry name" value="aa-tRNA-synth_II"/>
</dbReference>
<sequence>MTSKVTVSIKKLSLEELSAVAFCGAKVAIEPFVPVALSPELATKAVDLTSPVTASTSLPKGIARALLVSRLNYILKHAELRSEAALSTADFLVHLLNEDIVPILPLPTSAGGAVDAAALVLLDAFRGNGTVQTGRGVVALKDVLGKTALPKELAPIEKATFAQGHATLEAIVVATVAGAKGLLPISDAVAALTCEVTKAQTAPFNVEFHDATRPHRGIITSATNLRAMLDGSKATNAQTDQQDAEAIRCIPQYHGPARETIANAAKSIELELNSIDPSLYSNSRESVGAFHPELLKTTLSAIQVALQSLAQGSTDRLSILTHTALSPVSFKNISLISTFEFLQSTVGVFEHELKVALQRLSDMDEAMAAAANRAANAGISAAALQAMKEAEAKEDAKLAQMPEAQRLKILEKRRLKAEKAKEKQSKKAAKDELRYGAGTTELRDFLSTREAKLIPFDFRPESLYFFLEDLFARLSTMNGGQRRKPKIAKGAQDFLPHQMQLREQIFHKIRAVFKRHAGVEIETPVFELKETLTGKYGEDSKLIYDLADQGGELLALRYDLTVPFARFMALHNPGNIKRYAIARVYRRDNPQMARGRFREFYQCDFDIAGTYPLMLADAEVISIGIEVLKEFPELGSFKIKLSHRKLLDAVLDICGVPAEKIRTTCSAIDKLDKETWETVRSEMVDEKGLAPEVADRIQGFVTQVGAPRALHAKLLAEKKFGNNKNASEAMKELALLFDYLDAMGVLDYVSFDLSLARGLDYYTGLIYEFVLTGSNAGQVGSIAAGGRYDNLVGMFSATNAQIPCVGVSMGIERIFGMLQKHAEETNQAAKAAAQVLVAQTSKDMLLTRLTVCKDLWQNNIAAEIVPTENPKFVKQLQHALDAGIPYMVVLGETELKDNCVNVKVLATKEEFTVPRDQMFTIINERFLLENIAFLFLSAPLSSELTPPQCTSPPSRAAMMEKAKALAQSERLGAGKPFSKTTMGDIGELGIGIQLYFMLLKYLSYVLLLMAVCAVPSAVLHYYGHGVLAPNADPLKLTYWSIANEGVNSAIDPALCMENGGDIDCTVATISTPLTNDPKIASYIICGCDCGYSFVFWVFIGAFAYKCRRVIQNDSLEKSTPAKYAVRVQGLPRDATEKEILTHFNDLYDLTRPEHCFPLYFGCFGRQRPPRRPKKIAGSISPVTDVDHADGNKMYLDTWIAQVSIATPTGGFLRLFLGMESLMQQIAQQTDIVAAYRNYPAKYGKKLALAEAKLQQLEATMTKKTSKMKALKKDGAKRLAECECAYVVFEHVESKRRCLNDYRTSTTSWKRRWQPKALRFRQKYPLIVVSAPEPSNIIWENIETTSTSRFLRRSTTNISTFVLLLLSCGIISLANSSQSQFNTPVLQNVCSKILSVYQGPNPPAGSWDLTWNSSKECSSSSFAIEYLNQPPLPFPPGALSYNDRIPPNNLTRCIDTCFNATSSTICGTLPCFTTDKLQTSNDPSNKCEAYTPSNILTCYCNPLLEEAIHTHGVFNGAKMLWNDVPPCQSYLQAYLTKSVLLIAASLTVVFINVALQGIFYAFSSFERHSSESNKAVAVVFKLFFAQWINTAVIVLIVNANLGNVPLVSSLLSGQFKDFERSWYTSVGAGLTMTMLVNVITPQLGPFIAMYIRYPLKRFFAKYSVVTQQQMNALYASPAFDISLRYPVVLNTIFVTLMYCGGLPILLPLGAIALGLTYLLDKLTIMKLCSVRTAYDEALGSLAMKLLPWVLLLHLGFSSWMFGNSTVLQSDLISISVVLKATGLSNSVPLSSDPTAYVLNELENQMNQSDKSDVIKTIYRYLINAFLKIIRLNTFPVTFMFVVLFLWMFLSRFLVPILAPVFRLTIGLFFKALYRVFRCCRPISIRPLVAEEHIFPPFSALFERRVDSTYKSDVKKGFEVNEQGILVRRWPETIEFDGKKREKGTRLRTWEAFAAPVKTYAIEHNPKYKNAITSMLEAQEKMQATIHSPKLPPLAMTN</sequence>
<feature type="non-terminal residue" evidence="13">
    <location>
        <position position="1996"/>
    </location>
</feature>